<reference evidence="5" key="1">
    <citation type="journal article" date="2021" name="Genome Biol. Evol.">
        <title>The assembled and annotated genome of the fairy-ring fungus Marasmius oreades.</title>
        <authorList>
            <person name="Hiltunen M."/>
            <person name="Ament-Velasquez S.L."/>
            <person name="Johannesson H."/>
        </authorList>
    </citation>
    <scope>NUCLEOTIDE SEQUENCE</scope>
    <source>
        <strain evidence="5">03SP1</strain>
    </source>
</reference>
<evidence type="ECO:0000313" key="6">
    <source>
        <dbReference type="Proteomes" id="UP001049176"/>
    </source>
</evidence>
<dbReference type="PANTHER" id="PTHR10218:SF360">
    <property type="entry name" value="GUANINE NUCLEOTIDE-BINDING PROTEIN SUBUNIT ALPHA HOMOLOG"/>
    <property type="match status" value="1"/>
</dbReference>
<dbReference type="SUPFAM" id="SSF52540">
    <property type="entry name" value="P-loop containing nucleoside triphosphate hydrolases"/>
    <property type="match status" value="1"/>
</dbReference>
<dbReference type="PROSITE" id="PS51882">
    <property type="entry name" value="G_ALPHA"/>
    <property type="match status" value="1"/>
</dbReference>
<comment type="caution">
    <text evidence="5">The sequence shown here is derived from an EMBL/GenBank/DDBJ whole genome shotgun (WGS) entry which is preliminary data.</text>
</comment>
<dbReference type="PANTHER" id="PTHR10218">
    <property type="entry name" value="GTP-BINDING PROTEIN ALPHA SUBUNIT"/>
    <property type="match status" value="1"/>
</dbReference>
<keyword evidence="1" id="KW-0547">Nucleotide-binding</keyword>
<dbReference type="GO" id="GO:0007188">
    <property type="term" value="P:adenylate cyclase-modulating G protein-coupled receptor signaling pathway"/>
    <property type="evidence" value="ECO:0007669"/>
    <property type="project" value="TreeGrafter"/>
</dbReference>
<protein>
    <submittedName>
        <fullName evidence="5">Uncharacterized protein</fullName>
    </submittedName>
</protein>
<keyword evidence="4" id="KW-0479">Metal-binding</keyword>
<dbReference type="AlphaFoldDB" id="A0A9P7RPZ6"/>
<dbReference type="GO" id="GO:0005834">
    <property type="term" value="C:heterotrimeric G-protein complex"/>
    <property type="evidence" value="ECO:0007669"/>
    <property type="project" value="TreeGrafter"/>
</dbReference>
<evidence type="ECO:0000256" key="2">
    <source>
        <dbReference type="ARBA" id="ARBA00023134"/>
    </source>
</evidence>
<dbReference type="OrthoDB" id="5817230at2759"/>
<dbReference type="EMBL" id="CM032189">
    <property type="protein sequence ID" value="KAG7087233.1"/>
    <property type="molecule type" value="Genomic_DNA"/>
</dbReference>
<dbReference type="GO" id="GO:0001664">
    <property type="term" value="F:G protein-coupled receptor binding"/>
    <property type="evidence" value="ECO:0007669"/>
    <property type="project" value="TreeGrafter"/>
</dbReference>
<dbReference type="Gene3D" id="3.40.50.300">
    <property type="entry name" value="P-loop containing nucleotide triphosphate hydrolases"/>
    <property type="match status" value="2"/>
</dbReference>
<dbReference type="RefSeq" id="XP_043003704.1">
    <property type="nucleotide sequence ID" value="XM_043158359.1"/>
</dbReference>
<keyword evidence="2" id="KW-0342">GTP-binding</keyword>
<organism evidence="5 6">
    <name type="scientific">Marasmius oreades</name>
    <name type="common">fairy-ring Marasmius</name>
    <dbReference type="NCBI Taxonomy" id="181124"/>
    <lineage>
        <taxon>Eukaryota</taxon>
        <taxon>Fungi</taxon>
        <taxon>Dikarya</taxon>
        <taxon>Basidiomycota</taxon>
        <taxon>Agaricomycotina</taxon>
        <taxon>Agaricomycetes</taxon>
        <taxon>Agaricomycetidae</taxon>
        <taxon>Agaricales</taxon>
        <taxon>Marasmiineae</taxon>
        <taxon>Marasmiaceae</taxon>
        <taxon>Marasmius</taxon>
    </lineage>
</organism>
<dbReference type="InterPro" id="IPR027417">
    <property type="entry name" value="P-loop_NTPase"/>
</dbReference>
<dbReference type="GeneID" id="66082289"/>
<sequence length="459" mass="52605">MPVAVLRSDIDPFAELMAPPIGETDAEKSLRLRREEEAQRISNAIDEEINKARAALKKERSSVIKVLLLGQSESGKSTTLKNFRMAYARDEWERERASWRAVIQMNLIRSIAIILEALQAEANNEPIPSSEYDSVVEESYKQRPSTSEVLVTPRPPTRRIPGNLLDEKDKILLSDKHENLKRRLAPLQRVESDLKRVLGAGTEEVRSMDMEGGDNVALPSVDGSQIIRPSSPRRAGQEVFVRPWLWKEALQTGLHGSAYTNGDRIPGLNSDSRYEESGLQQASRVIANSKDDMKSLWQDGTVRNILFKRNINIEESAGFFLEDLDRIATRQYQPSDDDIVRCRLRTVGVQEYRISFESTNRAMGQSLDWILYDVGGSRTVRRAWIPYFENVNAIIFRKFYGRCLFWTNLINSSFLFPMPFMWQSLQYLHSMNTFLKIRQSTVYKTPFLFGRPYAPQNSS</sequence>
<dbReference type="KEGG" id="more:E1B28_013214"/>
<dbReference type="Proteomes" id="UP001049176">
    <property type="component" value="Chromosome 9"/>
</dbReference>
<dbReference type="SUPFAM" id="SSF47895">
    <property type="entry name" value="Transducin (alpha subunit), insertion domain"/>
    <property type="match status" value="1"/>
</dbReference>
<feature type="binding site" evidence="4">
    <location>
        <position position="346"/>
    </location>
    <ligand>
        <name>Mg(2+)</name>
        <dbReference type="ChEBI" id="CHEBI:18420"/>
    </ligand>
</feature>
<evidence type="ECO:0000256" key="4">
    <source>
        <dbReference type="PIRSR" id="PIRSR601019-2"/>
    </source>
</evidence>
<name>A0A9P7RPZ6_9AGAR</name>
<dbReference type="GO" id="GO:0046872">
    <property type="term" value="F:metal ion binding"/>
    <property type="evidence" value="ECO:0007669"/>
    <property type="project" value="UniProtKB-KW"/>
</dbReference>
<dbReference type="GO" id="GO:0031683">
    <property type="term" value="F:G-protein beta/gamma-subunit complex binding"/>
    <property type="evidence" value="ECO:0007669"/>
    <property type="project" value="InterPro"/>
</dbReference>
<dbReference type="GO" id="GO:0003924">
    <property type="term" value="F:GTPase activity"/>
    <property type="evidence" value="ECO:0007669"/>
    <property type="project" value="InterPro"/>
</dbReference>
<evidence type="ECO:0000256" key="1">
    <source>
        <dbReference type="ARBA" id="ARBA00022741"/>
    </source>
</evidence>
<proteinExistence type="predicted"/>
<evidence type="ECO:0000313" key="5">
    <source>
        <dbReference type="EMBL" id="KAG7087233.1"/>
    </source>
</evidence>
<dbReference type="InterPro" id="IPR011025">
    <property type="entry name" value="GproteinA_insert"/>
</dbReference>
<dbReference type="SMART" id="SM00275">
    <property type="entry name" value="G_alpha"/>
    <property type="match status" value="1"/>
</dbReference>
<dbReference type="GO" id="GO:0005525">
    <property type="term" value="F:GTP binding"/>
    <property type="evidence" value="ECO:0007669"/>
    <property type="project" value="UniProtKB-KW"/>
</dbReference>
<dbReference type="Pfam" id="PF00503">
    <property type="entry name" value="G-alpha"/>
    <property type="match status" value="1"/>
</dbReference>
<keyword evidence="4" id="KW-0460">Magnesium</keyword>
<dbReference type="Gene3D" id="1.10.400.10">
    <property type="entry name" value="GI Alpha 1, domain 2-like"/>
    <property type="match status" value="2"/>
</dbReference>
<accession>A0A9P7RPZ6</accession>
<evidence type="ECO:0000256" key="3">
    <source>
        <dbReference type="ARBA" id="ARBA00023224"/>
    </source>
</evidence>
<keyword evidence="6" id="KW-1185">Reference proteome</keyword>
<dbReference type="PRINTS" id="PR00318">
    <property type="entry name" value="GPROTEINA"/>
</dbReference>
<dbReference type="GO" id="GO:0005737">
    <property type="term" value="C:cytoplasm"/>
    <property type="evidence" value="ECO:0007669"/>
    <property type="project" value="TreeGrafter"/>
</dbReference>
<keyword evidence="3" id="KW-0807">Transducer</keyword>
<dbReference type="InterPro" id="IPR001019">
    <property type="entry name" value="Gprotein_alpha_su"/>
</dbReference>
<gene>
    <name evidence="5" type="ORF">E1B28_013214</name>
</gene>